<dbReference type="OrthoDB" id="7522752at2"/>
<sequence length="539" mass="59165">MKMPKFLRESKSGAKSALSARRFAKSEDGTFTIFVLLGFLVILASTGAGVDLMNFERDRANLQSTLDRAVLAAADLDQKKPAREIVDAYFEKAGLGGKITSVVVEEGFGSRKVSATAEATIKTHFMHFSGVNSLTANAASTAVESIGAVEISLVLDISGSMNNYSSSGGKSKIALLQDAATEFVTLMLDSDDPNRTGISISIVPYATQVNAGEPILSKFTNVTAEHNYSHCVNFIPEQYSDADLERDDTLERTAHFDPFTYSEGSIRTPVCPVRDGSAITPVTDNLEALTKQIKALTATGNTSIDVGMKWGVAFLDPSVRGIVSDLADDNIVPNHFRTRPSDYNSDILKIVIVMTDGQNTDQYMLNPSLREGLSDVWYNAEASEYTVYHSQGRPNFFWPQQNTWADHPFGNPDPETPANEELGTAVRLTYPELFNRVSLAWNARYNYYWQSSAWAEWYSKAYAKVETSAKNQRTKHICDAAKDEGVIVYGIAFEAPRAGYKTIKDCASSDSHVYNVNGLDLEDAFASIASSIRKLRLTQ</sequence>
<dbReference type="Pfam" id="PF13400">
    <property type="entry name" value="Tad"/>
    <property type="match status" value="1"/>
</dbReference>
<name>A0A521BPW4_9RHOB</name>
<proteinExistence type="predicted"/>
<gene>
    <name evidence="2" type="ORF">SAMN06265380_1011040</name>
</gene>
<organism evidence="2 3">
    <name type="scientific">Ruegeria faecimaris</name>
    <dbReference type="NCBI Taxonomy" id="686389"/>
    <lineage>
        <taxon>Bacteria</taxon>
        <taxon>Pseudomonadati</taxon>
        <taxon>Pseudomonadota</taxon>
        <taxon>Alphaproteobacteria</taxon>
        <taxon>Rhodobacterales</taxon>
        <taxon>Roseobacteraceae</taxon>
        <taxon>Ruegeria</taxon>
    </lineage>
</organism>
<evidence type="ECO:0000313" key="3">
    <source>
        <dbReference type="Proteomes" id="UP000319555"/>
    </source>
</evidence>
<dbReference type="EMBL" id="FXTE01000001">
    <property type="protein sequence ID" value="SMO49149.1"/>
    <property type="molecule type" value="Genomic_DNA"/>
</dbReference>
<feature type="domain" description="Putative Flp pilus-assembly TadG-like N-terminal" evidence="1">
    <location>
        <begin position="29"/>
        <end position="74"/>
    </location>
</feature>
<dbReference type="Proteomes" id="UP000319555">
    <property type="component" value="Unassembled WGS sequence"/>
</dbReference>
<protein>
    <submittedName>
        <fullName evidence="2">Flp pilus assembly protein TadG</fullName>
    </submittedName>
</protein>
<accession>A0A521BPW4</accession>
<dbReference type="InterPro" id="IPR036465">
    <property type="entry name" value="vWFA_dom_sf"/>
</dbReference>
<keyword evidence="3" id="KW-1185">Reference proteome</keyword>
<dbReference type="InterPro" id="IPR028087">
    <property type="entry name" value="Tad_N"/>
</dbReference>
<reference evidence="2 3" key="1">
    <citation type="submission" date="2017-05" db="EMBL/GenBank/DDBJ databases">
        <authorList>
            <person name="Varghese N."/>
            <person name="Submissions S."/>
        </authorList>
    </citation>
    <scope>NUCLEOTIDE SEQUENCE [LARGE SCALE GENOMIC DNA]</scope>
    <source>
        <strain evidence="2 3">DSM 28009</strain>
    </source>
</reference>
<dbReference type="Gene3D" id="3.40.50.410">
    <property type="entry name" value="von Willebrand factor, type A domain"/>
    <property type="match status" value="1"/>
</dbReference>
<evidence type="ECO:0000313" key="2">
    <source>
        <dbReference type="EMBL" id="SMO49149.1"/>
    </source>
</evidence>
<dbReference type="AlphaFoldDB" id="A0A521BPW4"/>
<evidence type="ECO:0000259" key="1">
    <source>
        <dbReference type="Pfam" id="PF13400"/>
    </source>
</evidence>
<dbReference type="SUPFAM" id="SSF53300">
    <property type="entry name" value="vWA-like"/>
    <property type="match status" value="1"/>
</dbReference>